<dbReference type="InterPro" id="IPR037165">
    <property type="entry name" value="AldOxase/xan_DH_Mopterin-bd_sf"/>
</dbReference>
<dbReference type="Pfam" id="PF20256">
    <property type="entry name" value="MoCoBD_2"/>
    <property type="match status" value="1"/>
</dbReference>
<dbReference type="Pfam" id="PF01315">
    <property type="entry name" value="Ald_Xan_dh_C"/>
    <property type="match status" value="1"/>
</dbReference>
<evidence type="ECO:0000313" key="4">
    <source>
        <dbReference type="EMBL" id="NNF05742.1"/>
    </source>
</evidence>
<dbReference type="InterPro" id="IPR046867">
    <property type="entry name" value="AldOxase/xan_DH_MoCoBD2"/>
</dbReference>
<dbReference type="Gene3D" id="3.90.1170.50">
    <property type="entry name" value="Aldehyde oxidase/xanthine dehydrogenase, a/b hammerhead"/>
    <property type="match status" value="1"/>
</dbReference>
<dbReference type="InterPro" id="IPR036856">
    <property type="entry name" value="Ald_Oxase/Xan_DH_a/b_sf"/>
</dbReference>
<dbReference type="SUPFAM" id="SSF54665">
    <property type="entry name" value="CO dehydrogenase molybdoprotein N-domain-like"/>
    <property type="match status" value="1"/>
</dbReference>
<comment type="caution">
    <text evidence="4">The sequence shown here is derived from an EMBL/GenBank/DDBJ whole genome shotgun (WGS) entry which is preliminary data.</text>
</comment>
<proteinExistence type="predicted"/>
<evidence type="ECO:0000256" key="2">
    <source>
        <dbReference type="ARBA" id="ARBA00023002"/>
    </source>
</evidence>
<dbReference type="Proteomes" id="UP000547674">
    <property type="component" value="Unassembled WGS sequence"/>
</dbReference>
<dbReference type="SMART" id="SM01008">
    <property type="entry name" value="Ald_Xan_dh_C"/>
    <property type="match status" value="1"/>
</dbReference>
<dbReference type="SUPFAM" id="SSF56003">
    <property type="entry name" value="Molybdenum cofactor-binding domain"/>
    <property type="match status" value="1"/>
</dbReference>
<evidence type="ECO:0000256" key="1">
    <source>
        <dbReference type="ARBA" id="ARBA00022505"/>
    </source>
</evidence>
<dbReference type="Gene3D" id="3.30.365.10">
    <property type="entry name" value="Aldehyde oxidase/xanthine dehydrogenase, molybdopterin binding domain"/>
    <property type="match status" value="4"/>
</dbReference>
<feature type="domain" description="Aldehyde oxidase/xanthine dehydrogenase a/b hammerhead" evidence="3">
    <location>
        <begin position="21"/>
        <end position="126"/>
    </location>
</feature>
<accession>A0A7Y2E7E0</accession>
<organism evidence="4 5">
    <name type="scientific">Eiseniibacteriota bacterium</name>
    <dbReference type="NCBI Taxonomy" id="2212470"/>
    <lineage>
        <taxon>Bacteria</taxon>
        <taxon>Candidatus Eiseniibacteriota</taxon>
    </lineage>
</organism>
<reference evidence="4 5" key="1">
    <citation type="submission" date="2020-03" db="EMBL/GenBank/DDBJ databases">
        <title>Metabolic flexibility allows generalist bacteria to become dominant in a frequently disturbed ecosystem.</title>
        <authorList>
            <person name="Chen Y.-J."/>
            <person name="Leung P.M."/>
            <person name="Bay S.K."/>
            <person name="Hugenholtz P."/>
            <person name="Kessler A.J."/>
            <person name="Shelley G."/>
            <person name="Waite D.W."/>
            <person name="Cook P.L."/>
            <person name="Greening C."/>
        </authorList>
    </citation>
    <scope>NUCLEOTIDE SEQUENCE [LARGE SCALE GENOMIC DNA]</scope>
    <source>
        <strain evidence="4">SS_bin_28</strain>
    </source>
</reference>
<dbReference type="EMBL" id="JABDJR010000117">
    <property type="protein sequence ID" value="NNF05742.1"/>
    <property type="molecule type" value="Genomic_DNA"/>
</dbReference>
<dbReference type="PANTHER" id="PTHR11908:SF132">
    <property type="entry name" value="ALDEHYDE OXIDASE 1-RELATED"/>
    <property type="match status" value="1"/>
</dbReference>
<dbReference type="PANTHER" id="PTHR11908">
    <property type="entry name" value="XANTHINE DEHYDROGENASE"/>
    <property type="match status" value="1"/>
</dbReference>
<protein>
    <submittedName>
        <fullName evidence="4">Xanthine dehydrogenase family protein</fullName>
    </submittedName>
</protein>
<dbReference type="AlphaFoldDB" id="A0A7Y2E7E0"/>
<dbReference type="InterPro" id="IPR000674">
    <property type="entry name" value="Ald_Oxase/Xan_DH_a/b"/>
</dbReference>
<dbReference type="InterPro" id="IPR008274">
    <property type="entry name" value="AldOxase/xan_DH_MoCoBD1"/>
</dbReference>
<dbReference type="GO" id="GO:0016491">
    <property type="term" value="F:oxidoreductase activity"/>
    <property type="evidence" value="ECO:0007669"/>
    <property type="project" value="UniProtKB-KW"/>
</dbReference>
<sequence>MGKTVHIGDSPVRPDGMDKVSGRALYVDDLKKTGMLHGATLRSTHAHARVKHLRFHPAKAPKGAVVVSAKDIPGVNGIQLIDDKWPALASGTVQHIGEPIALVAAATRHEAQQALQAFEVEYEPLEPVLEWADAEKHDAFDVLNLSCGDADAELAKAEHVLEGTYHTGHQEHIYIECQGMIAWWEDDGTVVVEGSMQCPYYVVKSLMHALDLPQEKVRVIAAVVGGGFGGKEDFPSMIAVHAALLARKAKRPVKIIYDRHEDVIGTTKRHPSLVRHRTAYDESGRLTAMDIEVLLDGGAYRTLSPVVLSRGVLHATGPYRCPNVNIRGRVLKTNTAQNAAFRGFGAPQVMYAVERQMDAIARRVGVDPLTIRERNMLVPGDTLPTGQEMTEAESAQLCLHTVVSATNFKQRWEELERERETRQDDGKPWRGIGLSLYFHGAGFTGRGEHRMKSPVTMRLLEDGRMEVLTAQTDIGQGPVVTLPLIAAAAAGIALEDIHMPSPDTSMVPDSGPTVASRTTMVVGGTIARASVMLRDKVLEWFAEGHEHSVYDYAVLEGEVHGPKGNAGPFRDIARRCFAATGSQELTIENEPPEWQEFDDKTYKGVAYATYGWGADVVEVEVDPDSYEIRPVNTVVACEIGKAIHRSIVQGQLEGGTLQ</sequence>
<name>A0A7Y2E7E0_UNCEI</name>
<evidence type="ECO:0000259" key="3">
    <source>
        <dbReference type="SMART" id="SM01008"/>
    </source>
</evidence>
<dbReference type="Pfam" id="PF02738">
    <property type="entry name" value="MoCoBD_1"/>
    <property type="match status" value="1"/>
</dbReference>
<feature type="non-terminal residue" evidence="4">
    <location>
        <position position="658"/>
    </location>
</feature>
<keyword evidence="1" id="KW-0500">Molybdenum</keyword>
<dbReference type="GO" id="GO:0005506">
    <property type="term" value="F:iron ion binding"/>
    <property type="evidence" value="ECO:0007669"/>
    <property type="project" value="InterPro"/>
</dbReference>
<evidence type="ECO:0000313" key="5">
    <source>
        <dbReference type="Proteomes" id="UP000547674"/>
    </source>
</evidence>
<dbReference type="InterPro" id="IPR016208">
    <property type="entry name" value="Ald_Oxase/xanthine_DH-like"/>
</dbReference>
<gene>
    <name evidence="4" type="ORF">HKN21_03185</name>
</gene>
<keyword evidence="2" id="KW-0560">Oxidoreductase</keyword>